<protein>
    <recommendedName>
        <fullName evidence="3">Lipoprotein</fullName>
    </recommendedName>
</protein>
<comment type="caution">
    <text evidence="1">The sequence shown here is derived from an EMBL/GenBank/DDBJ whole genome shotgun (WGS) entry which is preliminary data.</text>
</comment>
<dbReference type="RefSeq" id="WP_259478504.1">
    <property type="nucleotide sequence ID" value="NZ_JANLCN010000002.1"/>
</dbReference>
<accession>A0ABP5Q6M5</accession>
<keyword evidence="2" id="KW-1185">Reference proteome</keyword>
<proteinExistence type="predicted"/>
<evidence type="ECO:0008006" key="3">
    <source>
        <dbReference type="Google" id="ProtNLM"/>
    </source>
</evidence>
<dbReference type="Proteomes" id="UP001500929">
    <property type="component" value="Unassembled WGS sequence"/>
</dbReference>
<name>A0ABP5Q6M5_9MICO</name>
<dbReference type="EMBL" id="BAAAQY010000002">
    <property type="protein sequence ID" value="GAA2224872.1"/>
    <property type="molecule type" value="Genomic_DNA"/>
</dbReference>
<organism evidence="1 2">
    <name type="scientific">Herbiconiux moechotypicola</name>
    <dbReference type="NCBI Taxonomy" id="637393"/>
    <lineage>
        <taxon>Bacteria</taxon>
        <taxon>Bacillati</taxon>
        <taxon>Actinomycetota</taxon>
        <taxon>Actinomycetes</taxon>
        <taxon>Micrococcales</taxon>
        <taxon>Microbacteriaceae</taxon>
        <taxon>Herbiconiux</taxon>
    </lineage>
</organism>
<sequence>MFGALVVGASLTVAGCTIAPTQVARPSEAAPKPSPTNAAADTGDAQWVRANSLYAEAVCPTNAAREELYEALDTNDIAQLAPVAASASSAFDAAADVFLENSWPAEIEVDIHFLGETSAQLAESWGAVAASADMTAANAVGFPDAQTPYEAAQRIRKTLDEHGQESAGC</sequence>
<evidence type="ECO:0000313" key="2">
    <source>
        <dbReference type="Proteomes" id="UP001500929"/>
    </source>
</evidence>
<gene>
    <name evidence="1" type="ORF">GCM10009851_05430</name>
</gene>
<evidence type="ECO:0000313" key="1">
    <source>
        <dbReference type="EMBL" id="GAA2224872.1"/>
    </source>
</evidence>
<reference evidence="2" key="1">
    <citation type="journal article" date="2019" name="Int. J. Syst. Evol. Microbiol.">
        <title>The Global Catalogue of Microorganisms (GCM) 10K type strain sequencing project: providing services to taxonomists for standard genome sequencing and annotation.</title>
        <authorList>
            <consortium name="The Broad Institute Genomics Platform"/>
            <consortium name="The Broad Institute Genome Sequencing Center for Infectious Disease"/>
            <person name="Wu L."/>
            <person name="Ma J."/>
        </authorList>
    </citation>
    <scope>NUCLEOTIDE SEQUENCE [LARGE SCALE GENOMIC DNA]</scope>
    <source>
        <strain evidence="2">JCM 16117</strain>
    </source>
</reference>